<proteinExistence type="predicted"/>
<feature type="domain" description="Penicillin-binding protein dimerisation" evidence="6">
    <location>
        <begin position="87"/>
        <end position="223"/>
    </location>
</feature>
<evidence type="ECO:0000256" key="3">
    <source>
        <dbReference type="ARBA" id="ARBA00023136"/>
    </source>
</evidence>
<dbReference type="GO" id="GO:0071555">
    <property type="term" value="P:cell wall organization"/>
    <property type="evidence" value="ECO:0007669"/>
    <property type="project" value="TreeGrafter"/>
</dbReference>
<name>A0A5A9ZTU1_9RHOB</name>
<dbReference type="SUPFAM" id="SSF56519">
    <property type="entry name" value="Penicillin binding protein dimerisation domain"/>
    <property type="match status" value="1"/>
</dbReference>
<feature type="transmembrane region" description="Helical" evidence="4">
    <location>
        <begin position="49"/>
        <end position="69"/>
    </location>
</feature>
<keyword evidence="2" id="KW-0645">Protease</keyword>
<dbReference type="RefSeq" id="WP_111363602.1">
    <property type="nucleotide sequence ID" value="NZ_JASHJG010000007.1"/>
</dbReference>
<accession>A0A5A9ZTU1</accession>
<evidence type="ECO:0000259" key="5">
    <source>
        <dbReference type="Pfam" id="PF00905"/>
    </source>
</evidence>
<dbReference type="InterPro" id="IPR036138">
    <property type="entry name" value="PBP_dimer_sf"/>
</dbReference>
<keyword evidence="4" id="KW-1133">Transmembrane helix</keyword>
<comment type="caution">
    <text evidence="7">The sequence shown here is derived from an EMBL/GenBank/DDBJ whole genome shotgun (WGS) entry which is preliminary data.</text>
</comment>
<keyword evidence="8" id="KW-1185">Reference proteome</keyword>
<dbReference type="Proteomes" id="UP000325291">
    <property type="component" value="Unassembled WGS sequence"/>
</dbReference>
<comment type="subcellular location">
    <subcellularLocation>
        <location evidence="1">Membrane</location>
    </subcellularLocation>
</comment>
<evidence type="ECO:0000259" key="6">
    <source>
        <dbReference type="Pfam" id="PF03717"/>
    </source>
</evidence>
<evidence type="ECO:0000313" key="7">
    <source>
        <dbReference type="EMBL" id="KAA0920316.1"/>
    </source>
</evidence>
<dbReference type="InterPro" id="IPR012338">
    <property type="entry name" value="Beta-lactam/transpept-like"/>
</dbReference>
<dbReference type="GO" id="GO:0004180">
    <property type="term" value="F:carboxypeptidase activity"/>
    <property type="evidence" value="ECO:0007669"/>
    <property type="project" value="UniProtKB-KW"/>
</dbReference>
<sequence>MIRTPLRPLARILDARAKGENPDVIERENTRMRHEEMRDKTRARAEGRLLVLGVMFLCAYAVIGVRMGVMASSEPEEPRARAAGSHIVAQRSDIVDRRGRVLATNLETHSLYAQPPQMIEPERVAKALAQVFPDLDEARLVRDFTGKRKFVWIKRKISPEQKQAVHDIGDPGLLFGPREMRLYPNGKLASHVLGGASFGKEGVDAAEVIGVAGVEKVFDDFLRDPGEESKPLQLSLDLTVQAAAERVLLGGMKLMNAKGASSVLLDVHTGEVISVVSLPDFDPNDRPRAPTEGAPDDSPLFNRAVQGVYELGSTFKIFTVVQAIEMGLAKPSTIIDTRGPLRWGKHSIRDFRNYGPELSVEKVIVKSSNIGTARLAQQIGAERQREFLGALGLLERTPVEIVEASGSTPLLPANWSEISAMTISYGHGLSVSPMHLAAGYAAIANGGTRVDPTILKREGRQNGPRVMSPQVAAVARDMLRKVVTEGTASFGDVPGYAVGGKTGSADKPRPQGGYYKDKVIATFATIFPAHDPKYVLVLTLDEPETYALGEMRRTAGWTAVPVAAEMINRLAPLLGLRPQVEPGQLAGITLTSN</sequence>
<dbReference type="EMBL" id="VINQ01000002">
    <property type="protein sequence ID" value="KAA0920316.1"/>
    <property type="molecule type" value="Genomic_DNA"/>
</dbReference>
<evidence type="ECO:0000256" key="4">
    <source>
        <dbReference type="SAM" id="Phobius"/>
    </source>
</evidence>
<dbReference type="SUPFAM" id="SSF56601">
    <property type="entry name" value="beta-lactamase/transpeptidase-like"/>
    <property type="match status" value="1"/>
</dbReference>
<keyword evidence="4" id="KW-0812">Transmembrane</keyword>
<protein>
    <submittedName>
        <fullName evidence="7">Penicillin-binding protein 2</fullName>
    </submittedName>
</protein>
<keyword evidence="2" id="KW-0121">Carboxypeptidase</keyword>
<dbReference type="PANTHER" id="PTHR30627:SF1">
    <property type="entry name" value="PEPTIDOGLYCAN D,D-TRANSPEPTIDASE FTSI"/>
    <property type="match status" value="1"/>
</dbReference>
<reference evidence="7 8" key="1">
    <citation type="submission" date="2019-07" db="EMBL/GenBank/DDBJ databases">
        <title>Aquicoccus porphyridii gen. nov., sp. nov., isolated from a small marine red alga, Porphyridium marinum.</title>
        <authorList>
            <person name="Liu L."/>
        </authorList>
    </citation>
    <scope>NUCLEOTIDE SEQUENCE [LARGE SCALE GENOMIC DNA]</scope>
    <source>
        <strain evidence="7 8">L1 8-17</strain>
    </source>
</reference>
<dbReference type="Gene3D" id="3.90.1310.10">
    <property type="entry name" value="Penicillin-binding protein 2a (Domain 2)"/>
    <property type="match status" value="1"/>
</dbReference>
<dbReference type="GO" id="GO:0008658">
    <property type="term" value="F:penicillin binding"/>
    <property type="evidence" value="ECO:0007669"/>
    <property type="project" value="InterPro"/>
</dbReference>
<dbReference type="Pfam" id="PF00905">
    <property type="entry name" value="Transpeptidase"/>
    <property type="match status" value="1"/>
</dbReference>
<dbReference type="InterPro" id="IPR005311">
    <property type="entry name" value="PBP_dimer"/>
</dbReference>
<keyword evidence="3 4" id="KW-0472">Membrane</keyword>
<dbReference type="GO" id="GO:0005886">
    <property type="term" value="C:plasma membrane"/>
    <property type="evidence" value="ECO:0007669"/>
    <property type="project" value="TreeGrafter"/>
</dbReference>
<keyword evidence="2" id="KW-0378">Hydrolase</keyword>
<feature type="domain" description="Penicillin-binding protein transpeptidase" evidence="5">
    <location>
        <begin position="262"/>
        <end position="547"/>
    </location>
</feature>
<dbReference type="Gene3D" id="3.40.710.10">
    <property type="entry name" value="DD-peptidase/beta-lactamase superfamily"/>
    <property type="match status" value="1"/>
</dbReference>
<evidence type="ECO:0000313" key="8">
    <source>
        <dbReference type="Proteomes" id="UP000325291"/>
    </source>
</evidence>
<dbReference type="Pfam" id="PF03717">
    <property type="entry name" value="PBP_dimer"/>
    <property type="match status" value="1"/>
</dbReference>
<dbReference type="InterPro" id="IPR050515">
    <property type="entry name" value="Beta-lactam/transpept"/>
</dbReference>
<evidence type="ECO:0000256" key="1">
    <source>
        <dbReference type="ARBA" id="ARBA00004370"/>
    </source>
</evidence>
<gene>
    <name evidence="7" type="ORF">FLO80_04180</name>
</gene>
<dbReference type="PANTHER" id="PTHR30627">
    <property type="entry name" value="PEPTIDOGLYCAN D,D-TRANSPEPTIDASE"/>
    <property type="match status" value="1"/>
</dbReference>
<dbReference type="InterPro" id="IPR001460">
    <property type="entry name" value="PCN-bd_Tpept"/>
</dbReference>
<evidence type="ECO:0000256" key="2">
    <source>
        <dbReference type="ARBA" id="ARBA00022645"/>
    </source>
</evidence>
<dbReference type="AlphaFoldDB" id="A0A5A9ZTU1"/>
<organism evidence="7 8">
    <name type="scientific">Aquicoccus porphyridii</name>
    <dbReference type="NCBI Taxonomy" id="1852029"/>
    <lineage>
        <taxon>Bacteria</taxon>
        <taxon>Pseudomonadati</taxon>
        <taxon>Pseudomonadota</taxon>
        <taxon>Alphaproteobacteria</taxon>
        <taxon>Rhodobacterales</taxon>
        <taxon>Paracoccaceae</taxon>
        <taxon>Aquicoccus</taxon>
    </lineage>
</organism>